<organism evidence="7">
    <name type="scientific">marine sediment metagenome</name>
    <dbReference type="NCBI Taxonomy" id="412755"/>
    <lineage>
        <taxon>unclassified sequences</taxon>
        <taxon>metagenomes</taxon>
        <taxon>ecological metagenomes</taxon>
    </lineage>
</organism>
<keyword evidence="2" id="KW-0949">S-adenosyl-L-methionine</keyword>
<dbReference type="GO" id="GO:0031419">
    <property type="term" value="F:cobalamin binding"/>
    <property type="evidence" value="ECO:0007669"/>
    <property type="project" value="InterPro"/>
</dbReference>
<evidence type="ECO:0000313" key="7">
    <source>
        <dbReference type="EMBL" id="GAG91726.1"/>
    </source>
</evidence>
<evidence type="ECO:0000259" key="6">
    <source>
        <dbReference type="PROSITE" id="PS51332"/>
    </source>
</evidence>
<dbReference type="PANTHER" id="PTHR43409">
    <property type="entry name" value="ANAEROBIC MAGNESIUM-PROTOPORPHYRIN IX MONOMETHYL ESTER CYCLASE-RELATED"/>
    <property type="match status" value="1"/>
</dbReference>
<feature type="domain" description="B12-binding" evidence="6">
    <location>
        <begin position="7"/>
        <end position="122"/>
    </location>
</feature>
<dbReference type="GO" id="GO:0046872">
    <property type="term" value="F:metal ion binding"/>
    <property type="evidence" value="ECO:0007669"/>
    <property type="project" value="UniProtKB-KW"/>
</dbReference>
<dbReference type="InterPro" id="IPR006158">
    <property type="entry name" value="Cobalamin-bd"/>
</dbReference>
<reference evidence="7" key="1">
    <citation type="journal article" date="2014" name="Front. Microbiol.">
        <title>High frequency of phylogenetically diverse reductive dehalogenase-homologous genes in deep subseafloor sedimentary metagenomes.</title>
        <authorList>
            <person name="Kawai M."/>
            <person name="Futagami T."/>
            <person name="Toyoda A."/>
            <person name="Takaki Y."/>
            <person name="Nishi S."/>
            <person name="Hori S."/>
            <person name="Arai W."/>
            <person name="Tsubouchi T."/>
            <person name="Morono Y."/>
            <person name="Uchiyama I."/>
            <person name="Ito T."/>
            <person name="Fujiyama A."/>
            <person name="Inagaki F."/>
            <person name="Takami H."/>
        </authorList>
    </citation>
    <scope>NUCLEOTIDE SEQUENCE</scope>
    <source>
        <strain evidence="7">Expedition CK06-06</strain>
    </source>
</reference>
<keyword evidence="3" id="KW-0479">Metal-binding</keyword>
<dbReference type="EMBL" id="BART01023353">
    <property type="protein sequence ID" value="GAG91726.1"/>
    <property type="molecule type" value="Genomic_DNA"/>
</dbReference>
<dbReference type="Pfam" id="PF02310">
    <property type="entry name" value="B12-binding"/>
    <property type="match status" value="1"/>
</dbReference>
<protein>
    <recommendedName>
        <fullName evidence="6">B12-binding domain-containing protein</fullName>
    </recommendedName>
</protein>
<evidence type="ECO:0000256" key="1">
    <source>
        <dbReference type="ARBA" id="ARBA00001966"/>
    </source>
</evidence>
<evidence type="ECO:0000256" key="3">
    <source>
        <dbReference type="ARBA" id="ARBA00022723"/>
    </source>
</evidence>
<dbReference type="PROSITE" id="PS51332">
    <property type="entry name" value="B12_BINDING"/>
    <property type="match status" value="1"/>
</dbReference>
<name>X1D5H0_9ZZZZ</name>
<sequence>MRITFVYPDLAANESTYTGYFHHGIASLSAVLKETGHETTLLQLTKEISTEEFKEKIKDLQPDLISFSSTTHVFAFVQKYAAAAKEITRVPIICGGVHPTLSPQDVLKDENIDMVCIGEGDS</sequence>
<dbReference type="InterPro" id="IPR051198">
    <property type="entry name" value="BchE-like"/>
</dbReference>
<keyword evidence="5" id="KW-0411">Iron-sulfur</keyword>
<dbReference type="AlphaFoldDB" id="X1D5H0"/>
<accession>X1D5H0</accession>
<dbReference type="SUPFAM" id="SSF52242">
    <property type="entry name" value="Cobalamin (vitamin B12)-binding domain"/>
    <property type="match status" value="1"/>
</dbReference>
<comment type="cofactor">
    <cofactor evidence="1">
        <name>[4Fe-4S] cluster</name>
        <dbReference type="ChEBI" id="CHEBI:49883"/>
    </cofactor>
</comment>
<evidence type="ECO:0000256" key="2">
    <source>
        <dbReference type="ARBA" id="ARBA00022691"/>
    </source>
</evidence>
<proteinExistence type="predicted"/>
<dbReference type="GO" id="GO:0051536">
    <property type="term" value="F:iron-sulfur cluster binding"/>
    <property type="evidence" value="ECO:0007669"/>
    <property type="project" value="UniProtKB-KW"/>
</dbReference>
<gene>
    <name evidence="7" type="ORF">S01H4_42512</name>
</gene>
<evidence type="ECO:0000256" key="5">
    <source>
        <dbReference type="ARBA" id="ARBA00023014"/>
    </source>
</evidence>
<dbReference type="InterPro" id="IPR036724">
    <property type="entry name" value="Cobalamin-bd_sf"/>
</dbReference>
<dbReference type="Gene3D" id="3.40.50.280">
    <property type="entry name" value="Cobalamin-binding domain"/>
    <property type="match status" value="1"/>
</dbReference>
<comment type="caution">
    <text evidence="7">The sequence shown here is derived from an EMBL/GenBank/DDBJ whole genome shotgun (WGS) entry which is preliminary data.</text>
</comment>
<feature type="non-terminal residue" evidence="7">
    <location>
        <position position="122"/>
    </location>
</feature>
<evidence type="ECO:0000256" key="4">
    <source>
        <dbReference type="ARBA" id="ARBA00023004"/>
    </source>
</evidence>
<keyword evidence="4" id="KW-0408">Iron</keyword>